<dbReference type="GO" id="GO:0046872">
    <property type="term" value="F:metal ion binding"/>
    <property type="evidence" value="ECO:0007669"/>
    <property type="project" value="UniProtKB-KW"/>
</dbReference>
<keyword evidence="2" id="KW-0464">Manganese</keyword>
<feature type="domain" description="Peptidase M20 dimerisation" evidence="3">
    <location>
        <begin position="191"/>
        <end position="282"/>
    </location>
</feature>
<dbReference type="OrthoDB" id="1633187at2"/>
<dbReference type="SUPFAM" id="SSF55031">
    <property type="entry name" value="Bacterial exopeptidase dimerisation domain"/>
    <property type="match status" value="1"/>
</dbReference>
<dbReference type="PANTHER" id="PTHR11014:SF63">
    <property type="entry name" value="METALLOPEPTIDASE, PUTATIVE (AFU_ORTHOLOGUE AFUA_6G09600)-RELATED"/>
    <property type="match status" value="1"/>
</dbReference>
<evidence type="ECO:0000313" key="5">
    <source>
        <dbReference type="Proteomes" id="UP000003277"/>
    </source>
</evidence>
<evidence type="ECO:0000259" key="3">
    <source>
        <dbReference type="Pfam" id="PF07687"/>
    </source>
</evidence>
<reference evidence="4 5" key="1">
    <citation type="submission" date="2011-11" db="EMBL/GenBank/DDBJ databases">
        <title>The Genome Sequence of Dialister succinatiphilus YIT 11850.</title>
        <authorList>
            <consortium name="The Broad Institute Genome Sequencing Platform"/>
            <person name="Earl A."/>
            <person name="Ward D."/>
            <person name="Feldgarden M."/>
            <person name="Gevers D."/>
            <person name="Morotomi M."/>
            <person name="Young S.K."/>
            <person name="Zeng Q."/>
            <person name="Gargeya S."/>
            <person name="Fitzgerald M."/>
            <person name="Haas B."/>
            <person name="Abouelleil A."/>
            <person name="Alvarado L."/>
            <person name="Arachchi H.M."/>
            <person name="Berlin A."/>
            <person name="Brown A."/>
            <person name="Chapman S.B."/>
            <person name="Dunbar C."/>
            <person name="Gearin G."/>
            <person name="Goldberg J."/>
            <person name="Griggs A."/>
            <person name="Gujja S."/>
            <person name="Heiman D."/>
            <person name="Howarth C."/>
            <person name="Lui A."/>
            <person name="MacDonald P.J.P."/>
            <person name="Montmayeur A."/>
            <person name="Murphy C."/>
            <person name="Neiman D."/>
            <person name="Pearson M."/>
            <person name="Priest M."/>
            <person name="Roberts A."/>
            <person name="Saif S."/>
            <person name="Shea T."/>
            <person name="Sisk P."/>
            <person name="Stolte C."/>
            <person name="Sykes S."/>
            <person name="Wortman J."/>
            <person name="Nusbaum C."/>
            <person name="Birren B."/>
        </authorList>
    </citation>
    <scope>NUCLEOTIDE SEQUENCE [LARGE SCALE GENOMIC DNA]</scope>
    <source>
        <strain evidence="4 5">YIT 11850</strain>
    </source>
</reference>
<evidence type="ECO:0000313" key="4">
    <source>
        <dbReference type="EMBL" id="EHO62615.1"/>
    </source>
</evidence>
<feature type="binding site" evidence="2">
    <location>
        <position position="167"/>
    </location>
    <ligand>
        <name>Mn(2+)</name>
        <dbReference type="ChEBI" id="CHEBI:29035"/>
        <label>2</label>
    </ligand>
</feature>
<keyword evidence="1 4" id="KW-0378">Hydrolase</keyword>
<evidence type="ECO:0000256" key="1">
    <source>
        <dbReference type="ARBA" id="ARBA00022801"/>
    </source>
</evidence>
<organism evidence="4 5">
    <name type="scientific">Dialister succinatiphilus YIT 11850</name>
    <dbReference type="NCBI Taxonomy" id="742743"/>
    <lineage>
        <taxon>Bacteria</taxon>
        <taxon>Bacillati</taxon>
        <taxon>Bacillota</taxon>
        <taxon>Negativicutes</taxon>
        <taxon>Veillonellales</taxon>
        <taxon>Veillonellaceae</taxon>
        <taxon>Dialister</taxon>
    </lineage>
</organism>
<dbReference type="Pfam" id="PF01546">
    <property type="entry name" value="Peptidase_M20"/>
    <property type="match status" value="1"/>
</dbReference>
<feature type="binding site" evidence="2">
    <location>
        <position position="364"/>
    </location>
    <ligand>
        <name>Mn(2+)</name>
        <dbReference type="ChEBI" id="CHEBI:29035"/>
        <label>2</label>
    </ligand>
</feature>
<accession>H1D1J2</accession>
<keyword evidence="2" id="KW-0479">Metal-binding</keyword>
<dbReference type="STRING" id="742743.HMPREF9453_01480"/>
<dbReference type="InterPro" id="IPR036264">
    <property type="entry name" value="Bact_exopeptidase_dim_dom"/>
</dbReference>
<keyword evidence="5" id="KW-1185">Reference proteome</keyword>
<proteinExistence type="predicted"/>
<dbReference type="PIRSF" id="PIRSF005962">
    <property type="entry name" value="Pept_M20D_amidohydro"/>
    <property type="match status" value="1"/>
</dbReference>
<feature type="binding site" evidence="2">
    <location>
        <position position="105"/>
    </location>
    <ligand>
        <name>Mn(2+)</name>
        <dbReference type="ChEBI" id="CHEBI:29035"/>
        <label>2</label>
    </ligand>
</feature>
<dbReference type="HOGENOM" id="CLU_023257_0_1_9"/>
<dbReference type="GO" id="GO:0050118">
    <property type="term" value="F:N-acetyldiaminopimelate deacetylase activity"/>
    <property type="evidence" value="ECO:0007669"/>
    <property type="project" value="UniProtKB-ARBA"/>
</dbReference>
<dbReference type="InterPro" id="IPR002933">
    <property type="entry name" value="Peptidase_M20"/>
</dbReference>
<dbReference type="EMBL" id="ADLT01000049">
    <property type="protein sequence ID" value="EHO62615.1"/>
    <property type="molecule type" value="Genomic_DNA"/>
</dbReference>
<dbReference type="Proteomes" id="UP000003277">
    <property type="component" value="Unassembled WGS sequence"/>
</dbReference>
<dbReference type="eggNOG" id="COG1473">
    <property type="taxonomic scope" value="Bacteria"/>
</dbReference>
<comment type="cofactor">
    <cofactor evidence="2">
        <name>Mn(2+)</name>
        <dbReference type="ChEBI" id="CHEBI:29035"/>
    </cofactor>
    <text evidence="2">The Mn(2+) ion enhances activity.</text>
</comment>
<dbReference type="NCBIfam" id="TIGR01891">
    <property type="entry name" value="amidohydrolases"/>
    <property type="match status" value="1"/>
</dbReference>
<dbReference type="Pfam" id="PF07687">
    <property type="entry name" value="M20_dimer"/>
    <property type="match status" value="1"/>
</dbReference>
<dbReference type="GO" id="GO:0019877">
    <property type="term" value="P:diaminopimelate biosynthetic process"/>
    <property type="evidence" value="ECO:0007669"/>
    <property type="project" value="UniProtKB-ARBA"/>
</dbReference>
<dbReference type="InterPro" id="IPR011650">
    <property type="entry name" value="Peptidase_M20_dimer"/>
</dbReference>
<name>H1D1J2_9FIRM</name>
<feature type="binding site" evidence="2">
    <location>
        <position position="141"/>
    </location>
    <ligand>
        <name>Mn(2+)</name>
        <dbReference type="ChEBI" id="CHEBI:29035"/>
        <label>2</label>
    </ligand>
</feature>
<evidence type="ECO:0000256" key="2">
    <source>
        <dbReference type="PIRSR" id="PIRSR005962-1"/>
    </source>
</evidence>
<protein>
    <submittedName>
        <fullName evidence="4">Amidohydrolase</fullName>
    </submittedName>
</protein>
<comment type="caution">
    <text evidence="4">The sequence shown here is derived from an EMBL/GenBank/DDBJ whole genome shotgun (WGS) entry which is preliminary data.</text>
</comment>
<dbReference type="Gene3D" id="3.40.630.10">
    <property type="entry name" value="Zn peptidases"/>
    <property type="match status" value="1"/>
</dbReference>
<gene>
    <name evidence="4" type="ORF">HMPREF9453_01480</name>
</gene>
<dbReference type="InterPro" id="IPR017439">
    <property type="entry name" value="Amidohydrolase"/>
</dbReference>
<dbReference type="RefSeq" id="WP_008859974.1">
    <property type="nucleotide sequence ID" value="NZ_JH591188.1"/>
</dbReference>
<sequence>MMYEKEVKEKVTAILPQVVTWRRHFHEYPELSGKEVKTSAYIQEVFKNLGIPYETGFFQNAVLGIIKGSHPGKTVALRADMDALPVTELTGLPFASKNEGVMHACGHDGHMSILLGAAAVLNEMKDQIHGTVKIVFQPAEEEAAIGGGRHIAASGKLDDVSEIYGLHVWPELPTGQVGLKPGSLMAASDRFYVHIKGKSTHAAQPHNGTDALVAAAHFIIDVQSLISREMNPMDNVVCTIGLMNAGTRYNVGVEDAYLEGTCRTYRPELRDKMEARLGEILKGLDVMFHTHSELNYVRGHSATINTPEKIDFLKKVGKAYLGEEHITEPEFPSMCAEDFSSYLEKFPGAFFWLGTGDGNTPALHNASFAINESILPLGITLEAAAALEALSR</sequence>
<dbReference type="SUPFAM" id="SSF53187">
    <property type="entry name" value="Zn-dependent exopeptidases"/>
    <property type="match status" value="1"/>
</dbReference>
<dbReference type="Gene3D" id="3.30.70.360">
    <property type="match status" value="1"/>
</dbReference>
<dbReference type="AlphaFoldDB" id="H1D1J2"/>
<dbReference type="PATRIC" id="fig|742743.3.peg.1512"/>
<dbReference type="FunFam" id="3.30.70.360:FF:000001">
    <property type="entry name" value="N-acetyldiaminopimelate deacetylase"/>
    <property type="match status" value="1"/>
</dbReference>
<dbReference type="PANTHER" id="PTHR11014">
    <property type="entry name" value="PEPTIDASE M20 FAMILY MEMBER"/>
    <property type="match status" value="1"/>
</dbReference>
<feature type="binding site" evidence="2">
    <location>
        <position position="107"/>
    </location>
    <ligand>
        <name>Mn(2+)</name>
        <dbReference type="ChEBI" id="CHEBI:29035"/>
        <label>2</label>
    </ligand>
</feature>